<evidence type="ECO:0000256" key="7">
    <source>
        <dbReference type="SAM" id="MobiDB-lite"/>
    </source>
</evidence>
<evidence type="ECO:0000313" key="10">
    <source>
        <dbReference type="EMBL" id="CEO44686.1"/>
    </source>
</evidence>
<feature type="transmembrane region" description="Helical" evidence="8">
    <location>
        <begin position="469"/>
        <end position="495"/>
    </location>
</feature>
<organism evidence="10">
    <name type="scientific">Bionectria ochroleuca</name>
    <name type="common">Gliocladium roseum</name>
    <dbReference type="NCBI Taxonomy" id="29856"/>
    <lineage>
        <taxon>Eukaryota</taxon>
        <taxon>Fungi</taxon>
        <taxon>Dikarya</taxon>
        <taxon>Ascomycota</taxon>
        <taxon>Pezizomycotina</taxon>
        <taxon>Sordariomycetes</taxon>
        <taxon>Hypocreomycetidae</taxon>
        <taxon>Hypocreales</taxon>
        <taxon>Bionectriaceae</taxon>
        <taxon>Clonostachys</taxon>
    </lineage>
</organism>
<feature type="transmembrane region" description="Helical" evidence="8">
    <location>
        <begin position="435"/>
        <end position="462"/>
    </location>
</feature>
<dbReference type="FunFam" id="1.20.1250.20:FF:000284">
    <property type="entry name" value="Siderophore iron transporter mirB"/>
    <property type="match status" value="1"/>
</dbReference>
<keyword evidence="3" id="KW-0813">Transport</keyword>
<evidence type="ECO:0000256" key="1">
    <source>
        <dbReference type="ARBA" id="ARBA00004141"/>
    </source>
</evidence>
<evidence type="ECO:0000256" key="3">
    <source>
        <dbReference type="ARBA" id="ARBA00022448"/>
    </source>
</evidence>
<comment type="similarity">
    <text evidence="2">Belongs to the major facilitator superfamily.</text>
</comment>
<dbReference type="InterPro" id="IPR020846">
    <property type="entry name" value="MFS_dom"/>
</dbReference>
<feature type="transmembrane region" description="Helical" evidence="8">
    <location>
        <begin position="343"/>
        <end position="360"/>
    </location>
</feature>
<feature type="transmembrane region" description="Helical" evidence="8">
    <location>
        <begin position="305"/>
        <end position="323"/>
    </location>
</feature>
<feature type="domain" description="Major facilitator superfamily (MFS) profile" evidence="9">
    <location>
        <begin position="64"/>
        <end position="528"/>
    </location>
</feature>
<comment type="subcellular location">
    <subcellularLocation>
        <location evidence="1">Membrane</location>
        <topology evidence="1">Multi-pass membrane protein</topology>
    </subcellularLocation>
</comment>
<feature type="transmembrane region" description="Helical" evidence="8">
    <location>
        <begin position="380"/>
        <end position="401"/>
    </location>
</feature>
<feature type="transmembrane region" description="Helical" evidence="8">
    <location>
        <begin position="129"/>
        <end position="146"/>
    </location>
</feature>
<keyword evidence="6 8" id="KW-0472">Membrane</keyword>
<dbReference type="AlphaFoldDB" id="A0A0B7JQ86"/>
<feature type="region of interest" description="Disordered" evidence="7">
    <location>
        <begin position="1"/>
        <end position="41"/>
    </location>
</feature>
<dbReference type="InterPro" id="IPR011701">
    <property type="entry name" value="MFS"/>
</dbReference>
<feature type="transmembrane region" description="Helical" evidence="8">
    <location>
        <begin position="274"/>
        <end position="293"/>
    </location>
</feature>
<gene>
    <name evidence="10" type="ORF">BN869_000000741_1</name>
</gene>
<protein>
    <recommendedName>
        <fullName evidence="9">Major facilitator superfamily (MFS) profile domain-containing protein</fullName>
    </recommendedName>
</protein>
<evidence type="ECO:0000256" key="4">
    <source>
        <dbReference type="ARBA" id="ARBA00022692"/>
    </source>
</evidence>
<dbReference type="GO" id="GO:0005886">
    <property type="term" value="C:plasma membrane"/>
    <property type="evidence" value="ECO:0007669"/>
    <property type="project" value="TreeGrafter"/>
</dbReference>
<feature type="transmembrane region" description="Helical" evidence="8">
    <location>
        <begin position="219"/>
        <end position="240"/>
    </location>
</feature>
<reference evidence="10" key="1">
    <citation type="submission" date="2015-01" db="EMBL/GenBank/DDBJ databases">
        <authorList>
            <person name="Durling Mikael"/>
        </authorList>
    </citation>
    <scope>NUCLEOTIDE SEQUENCE</scope>
</reference>
<feature type="transmembrane region" description="Helical" evidence="8">
    <location>
        <begin position="61"/>
        <end position="85"/>
    </location>
</feature>
<dbReference type="EMBL" id="CDPU01000001">
    <property type="protein sequence ID" value="CEO44686.1"/>
    <property type="molecule type" value="Genomic_DNA"/>
</dbReference>
<dbReference type="PANTHER" id="PTHR23501">
    <property type="entry name" value="MAJOR FACILITATOR SUPERFAMILY"/>
    <property type="match status" value="1"/>
</dbReference>
<feature type="transmembrane region" description="Helical" evidence="8">
    <location>
        <begin position="548"/>
        <end position="567"/>
    </location>
</feature>
<dbReference type="SUPFAM" id="SSF103473">
    <property type="entry name" value="MFS general substrate transporter"/>
    <property type="match status" value="2"/>
</dbReference>
<evidence type="ECO:0000256" key="8">
    <source>
        <dbReference type="SAM" id="Phobius"/>
    </source>
</evidence>
<evidence type="ECO:0000256" key="6">
    <source>
        <dbReference type="ARBA" id="ARBA00023136"/>
    </source>
</evidence>
<evidence type="ECO:0000256" key="5">
    <source>
        <dbReference type="ARBA" id="ARBA00022989"/>
    </source>
</evidence>
<dbReference type="PANTHER" id="PTHR23501:SF3">
    <property type="entry name" value="MAJOR FACILITATOR SUPERFAMILY (MFS) PROFILE DOMAIN-CONTAINING PROTEIN"/>
    <property type="match status" value="1"/>
</dbReference>
<proteinExistence type="inferred from homology"/>
<keyword evidence="4 8" id="KW-0812">Transmembrane</keyword>
<dbReference type="Pfam" id="PF07690">
    <property type="entry name" value="MFS_1"/>
    <property type="match status" value="1"/>
</dbReference>
<dbReference type="InterPro" id="IPR036259">
    <property type="entry name" value="MFS_trans_sf"/>
</dbReference>
<dbReference type="GO" id="GO:0022857">
    <property type="term" value="F:transmembrane transporter activity"/>
    <property type="evidence" value="ECO:0007669"/>
    <property type="project" value="InterPro"/>
</dbReference>
<feature type="transmembrane region" description="Helical" evidence="8">
    <location>
        <begin position="97"/>
        <end position="117"/>
    </location>
</feature>
<feature type="compositionally biased region" description="Basic and acidic residues" evidence="7">
    <location>
        <begin position="1"/>
        <end position="15"/>
    </location>
</feature>
<keyword evidence="5 8" id="KW-1133">Transmembrane helix</keyword>
<evidence type="ECO:0000256" key="2">
    <source>
        <dbReference type="ARBA" id="ARBA00008335"/>
    </source>
</evidence>
<dbReference type="Gene3D" id="1.20.1250.20">
    <property type="entry name" value="MFS general substrate transporter like domains"/>
    <property type="match status" value="2"/>
</dbReference>
<feature type="transmembrane region" description="Helical" evidence="8">
    <location>
        <begin position="410"/>
        <end position="429"/>
    </location>
</feature>
<sequence length="584" mass="63376">MVSYSDEPRVKDSKFAHHQINGVEERGSSSDPSDDSAPDADTQVGIQNIQATTLAWTTRSLVFAFVMIWLTYFVEGMLSASLVALTPYVTSNFALHSLTPTVSILSSVIGGVTNLTLAKILDVFGRPQGYLFCVVLATVGLIMMAACNNVESYAAAQVFQTVGNNGIQYSLTVLIADTSTLRNRGLVQSIASSPNLITGWLAGPIASGFLALGPEGWRWAFGMFTIMVPAITLPLSGLFLKNYFKAKKLGLVQSQENHGNALQSFVYYCRQFDAVGLVLISAGVALFLLPFNLYTLQARGWNSPLVISMLVVGIVLIIAFVIWEKFFAPVTFIPYSLLLDRTVFGACILSAILFLSYMLWNSYFTSYLQVVKNLSVENTGYVVQVYTVVSVLCAIGTGALIHHSGRFKPICLYVAIPLSVFGLGLMIHFRNRGDVGYIIMCQIFISIAAGIVIITDEIAVLAAASHQHVAVCLAVVGMFGNVGGAIGLTVASAIWQHVMPEKLMSYLPVEDLENLPMIYADLTTQLSYPVGSPTRIAIQNAYADTQTVLLSTGTGIWVIGLIGVLMWRDINVKSVKQQAKGHVW</sequence>
<name>A0A0B7JQ86_BIOOC</name>
<dbReference type="PROSITE" id="PS50850">
    <property type="entry name" value="MFS"/>
    <property type="match status" value="1"/>
</dbReference>
<accession>A0A0B7JQ86</accession>
<evidence type="ECO:0000259" key="9">
    <source>
        <dbReference type="PROSITE" id="PS50850"/>
    </source>
</evidence>